<gene>
    <name evidence="6" type="ORF">DKT75_05630</name>
</gene>
<dbReference type="AlphaFoldDB" id="A0A317CHC0"/>
<comment type="caution">
    <text evidence="6">The sequence shown here is derived from an EMBL/GenBank/DDBJ whole genome shotgun (WGS) entry which is preliminary data.</text>
</comment>
<keyword evidence="2" id="KW-0813">Transport</keyword>
<dbReference type="SUPFAM" id="SSF52540">
    <property type="entry name" value="P-loop containing nucleoside triphosphate hydrolases"/>
    <property type="match status" value="1"/>
</dbReference>
<reference evidence="6 7" key="1">
    <citation type="submission" date="2018-05" db="EMBL/GenBank/DDBJ databases">
        <title>Leucothrix arctica sp. nov., isolated from Arctic seawater.</title>
        <authorList>
            <person name="Choi A."/>
            <person name="Baek K."/>
        </authorList>
    </citation>
    <scope>NUCLEOTIDE SEQUENCE [LARGE SCALE GENOMIC DNA]</scope>
    <source>
        <strain evidence="6 7">IMCC9719</strain>
    </source>
</reference>
<dbReference type="SMART" id="SM00382">
    <property type="entry name" value="AAA"/>
    <property type="match status" value="1"/>
</dbReference>
<dbReference type="GO" id="GO:0016887">
    <property type="term" value="F:ATP hydrolysis activity"/>
    <property type="evidence" value="ECO:0007669"/>
    <property type="project" value="InterPro"/>
</dbReference>
<protein>
    <submittedName>
        <fullName evidence="6">ABC transporter</fullName>
    </submittedName>
</protein>
<dbReference type="InterPro" id="IPR050153">
    <property type="entry name" value="Metal_Ion_Import_ABC"/>
</dbReference>
<evidence type="ECO:0000256" key="2">
    <source>
        <dbReference type="ARBA" id="ARBA00022448"/>
    </source>
</evidence>
<dbReference type="GO" id="GO:0005524">
    <property type="term" value="F:ATP binding"/>
    <property type="evidence" value="ECO:0007669"/>
    <property type="project" value="UniProtKB-KW"/>
</dbReference>
<sequence length="231" mass="25624">MGSSGLIVIDTQTQPLLSLVNAEVRYQGNVALHDINLTIQKGEKIALIGRSGSGKSTLLKLIYETLPKITALVPQDEGLVESLSVYHNVYMGRLRAHSWFYNLLNLIRPFKSRVEEVNAILEKVELQDKCFDVVKQLSGGQRQRTAVARSLYQGGELLLADEPVSAVDELQAGRLLQMLSTDFSTTLFALHDTQLALSHCTRVIGLHRGRIVLDEPSEHLSAADLTRLYCD</sequence>
<dbReference type="PANTHER" id="PTHR42734">
    <property type="entry name" value="METAL TRANSPORT SYSTEM ATP-BINDING PROTEIN TM_0124-RELATED"/>
    <property type="match status" value="1"/>
</dbReference>
<evidence type="ECO:0000259" key="5">
    <source>
        <dbReference type="PROSITE" id="PS50893"/>
    </source>
</evidence>
<name>A0A317CHC0_9GAMM</name>
<evidence type="ECO:0000256" key="1">
    <source>
        <dbReference type="ARBA" id="ARBA00005417"/>
    </source>
</evidence>
<keyword evidence="4" id="KW-0067">ATP-binding</keyword>
<dbReference type="InterPro" id="IPR003439">
    <property type="entry name" value="ABC_transporter-like_ATP-bd"/>
</dbReference>
<keyword evidence="7" id="KW-1185">Reference proteome</keyword>
<keyword evidence="3" id="KW-0547">Nucleotide-binding</keyword>
<comment type="similarity">
    <text evidence="1">Belongs to the ABC transporter superfamily.</text>
</comment>
<evidence type="ECO:0000256" key="4">
    <source>
        <dbReference type="ARBA" id="ARBA00022840"/>
    </source>
</evidence>
<dbReference type="PROSITE" id="PS50893">
    <property type="entry name" value="ABC_TRANSPORTER_2"/>
    <property type="match status" value="1"/>
</dbReference>
<dbReference type="EMBL" id="QGKL01000016">
    <property type="protein sequence ID" value="PWQ97945.1"/>
    <property type="molecule type" value="Genomic_DNA"/>
</dbReference>
<dbReference type="InterPro" id="IPR027417">
    <property type="entry name" value="P-loop_NTPase"/>
</dbReference>
<accession>A0A317CHC0</accession>
<dbReference type="InterPro" id="IPR003593">
    <property type="entry name" value="AAA+_ATPase"/>
</dbReference>
<feature type="domain" description="ABC transporter" evidence="5">
    <location>
        <begin position="17"/>
        <end position="230"/>
    </location>
</feature>
<evidence type="ECO:0000256" key="3">
    <source>
        <dbReference type="ARBA" id="ARBA00022741"/>
    </source>
</evidence>
<evidence type="ECO:0000313" key="6">
    <source>
        <dbReference type="EMBL" id="PWQ97945.1"/>
    </source>
</evidence>
<dbReference type="PANTHER" id="PTHR42734:SF6">
    <property type="entry name" value="MOLYBDATE IMPORT ATP-BINDING PROTEIN MOLC"/>
    <property type="match status" value="1"/>
</dbReference>
<dbReference type="Proteomes" id="UP000245506">
    <property type="component" value="Unassembled WGS sequence"/>
</dbReference>
<proteinExistence type="inferred from homology"/>
<dbReference type="Pfam" id="PF00005">
    <property type="entry name" value="ABC_tran"/>
    <property type="match status" value="1"/>
</dbReference>
<evidence type="ECO:0000313" key="7">
    <source>
        <dbReference type="Proteomes" id="UP000245506"/>
    </source>
</evidence>
<organism evidence="6 7">
    <name type="scientific">Leucothrix arctica</name>
    <dbReference type="NCBI Taxonomy" id="1481894"/>
    <lineage>
        <taxon>Bacteria</taxon>
        <taxon>Pseudomonadati</taxon>
        <taxon>Pseudomonadota</taxon>
        <taxon>Gammaproteobacteria</taxon>
        <taxon>Thiotrichales</taxon>
        <taxon>Thiotrichaceae</taxon>
        <taxon>Leucothrix</taxon>
    </lineage>
</organism>
<dbReference type="Gene3D" id="3.40.50.300">
    <property type="entry name" value="P-loop containing nucleotide triphosphate hydrolases"/>
    <property type="match status" value="1"/>
</dbReference>